<dbReference type="AlphaFoldDB" id="D9SGG7"/>
<name>D9SGG7_GALCS</name>
<dbReference type="InterPro" id="IPR052532">
    <property type="entry name" value="SUA5_domain"/>
</dbReference>
<dbReference type="Gene3D" id="3.90.870.10">
    <property type="entry name" value="DHBP synthase"/>
    <property type="match status" value="1"/>
</dbReference>
<dbReference type="eggNOG" id="COG0009">
    <property type="taxonomic scope" value="Bacteria"/>
</dbReference>
<evidence type="ECO:0000313" key="2">
    <source>
        <dbReference type="EMBL" id="ADL55614.1"/>
    </source>
</evidence>
<feature type="domain" description="YrdC-like" evidence="1">
    <location>
        <begin position="14"/>
        <end position="200"/>
    </location>
</feature>
<dbReference type="NCBIfam" id="TIGR00057">
    <property type="entry name" value="L-threonylcarbamoyladenylate synthase"/>
    <property type="match status" value="1"/>
</dbReference>
<dbReference type="Pfam" id="PF01300">
    <property type="entry name" value="Sua5_yciO_yrdC"/>
    <property type="match status" value="1"/>
</dbReference>
<dbReference type="STRING" id="395494.Galf_1596"/>
<evidence type="ECO:0000313" key="3">
    <source>
        <dbReference type="Proteomes" id="UP000001235"/>
    </source>
</evidence>
<organism evidence="2 3">
    <name type="scientific">Gallionella capsiferriformans (strain ES-2)</name>
    <name type="common">Gallionella ferruginea capsiferriformans (strain ES-2)</name>
    <dbReference type="NCBI Taxonomy" id="395494"/>
    <lineage>
        <taxon>Bacteria</taxon>
        <taxon>Pseudomonadati</taxon>
        <taxon>Pseudomonadota</taxon>
        <taxon>Betaproteobacteria</taxon>
        <taxon>Nitrosomonadales</taxon>
        <taxon>Gallionellaceae</taxon>
        <taxon>Gallionella</taxon>
    </lineage>
</organism>
<dbReference type="EMBL" id="CP002159">
    <property type="protein sequence ID" value="ADL55614.1"/>
    <property type="molecule type" value="Genomic_DNA"/>
</dbReference>
<dbReference type="RefSeq" id="WP_013293553.1">
    <property type="nucleotide sequence ID" value="NC_014394.1"/>
</dbReference>
<reference evidence="2 3" key="1">
    <citation type="submission" date="2010-08" db="EMBL/GenBank/DDBJ databases">
        <title>Complete sequence of Gallionella capsiferriformans ES-2.</title>
        <authorList>
            <consortium name="US DOE Joint Genome Institute"/>
            <person name="Lucas S."/>
            <person name="Copeland A."/>
            <person name="Lapidus A."/>
            <person name="Cheng J.-F."/>
            <person name="Bruce D."/>
            <person name="Goodwin L."/>
            <person name="Pitluck S."/>
            <person name="Chertkov O."/>
            <person name="Davenport K.W."/>
            <person name="Detter J.C."/>
            <person name="Han C."/>
            <person name="Tapia R."/>
            <person name="Land M."/>
            <person name="Hauser L."/>
            <person name="Chang Y.-J."/>
            <person name="Jeffries C."/>
            <person name="Kyrpides N."/>
            <person name="Ivanova N."/>
            <person name="Mikhailova N."/>
            <person name="Shelobolina E.S."/>
            <person name="Picardal F."/>
            <person name="Roden E."/>
            <person name="Emerson D."/>
            <person name="Woyke T."/>
        </authorList>
    </citation>
    <scope>NUCLEOTIDE SEQUENCE [LARGE SCALE GENOMIC DNA]</scope>
    <source>
        <strain evidence="2 3">ES-2</strain>
    </source>
</reference>
<dbReference type="PANTHER" id="PTHR42828">
    <property type="entry name" value="DHBP SYNTHASE RIBB-LIKE ALPHA/BETA DOMAIN-CONTAINING PROTEIN"/>
    <property type="match status" value="1"/>
</dbReference>
<dbReference type="HOGENOM" id="CLU_031397_3_0_4"/>
<dbReference type="Proteomes" id="UP000001235">
    <property type="component" value="Chromosome"/>
</dbReference>
<dbReference type="OrthoDB" id="9781656at2"/>
<gene>
    <name evidence="2" type="ordered locus">Galf_1596</name>
</gene>
<accession>D9SGG7</accession>
<evidence type="ECO:0000259" key="1">
    <source>
        <dbReference type="PROSITE" id="PS51163"/>
    </source>
</evidence>
<dbReference type="SUPFAM" id="SSF55821">
    <property type="entry name" value="YrdC/RibB"/>
    <property type="match status" value="1"/>
</dbReference>
<dbReference type="KEGG" id="gca:Galf_1596"/>
<dbReference type="GO" id="GO:0003725">
    <property type="term" value="F:double-stranded RNA binding"/>
    <property type="evidence" value="ECO:0007669"/>
    <property type="project" value="InterPro"/>
</dbReference>
<dbReference type="InterPro" id="IPR006070">
    <property type="entry name" value="Sua5-like_dom"/>
</dbReference>
<dbReference type="InterPro" id="IPR017945">
    <property type="entry name" value="DHBP_synth_RibB-like_a/b_dom"/>
</dbReference>
<dbReference type="PANTHER" id="PTHR42828:SF3">
    <property type="entry name" value="THREONYLCARBAMOYL-AMP SYNTHASE"/>
    <property type="match status" value="1"/>
</dbReference>
<dbReference type="PROSITE" id="PS51163">
    <property type="entry name" value="YRDC"/>
    <property type="match status" value="1"/>
</dbReference>
<keyword evidence="3" id="KW-1185">Reference proteome</keyword>
<proteinExistence type="predicted"/>
<sequence length="209" mass="23332">MSQFFTIYPNNINMRLIKQAVSILKDGGIVVYPTDSCYALGCLLDDKNAVSRIREIRQLDDEHYLTLMCRDLSEISNYARVDNAQFRLLKANTPGSYTFILEATREVPKRLQHPKRSTIGIRIPDHPVALALLEELGEPMSSSTLILPDEVWPLNDAERIRELLEKKVDAVIDGGAAGVDFTTVIDLTGEHPVLLRQGIGDIAPFGITQ</sequence>
<protein>
    <submittedName>
        <fullName evidence="2">Sua5/YciO/YrdC/YwlC family protein</fullName>
    </submittedName>
</protein>